<name>A0ABD1YF55_9MARC</name>
<comment type="caution">
    <text evidence="1">The sequence shown here is derived from an EMBL/GenBank/DDBJ whole genome shotgun (WGS) entry which is preliminary data.</text>
</comment>
<organism evidence="1 2">
    <name type="scientific">Riccia fluitans</name>
    <dbReference type="NCBI Taxonomy" id="41844"/>
    <lineage>
        <taxon>Eukaryota</taxon>
        <taxon>Viridiplantae</taxon>
        <taxon>Streptophyta</taxon>
        <taxon>Embryophyta</taxon>
        <taxon>Marchantiophyta</taxon>
        <taxon>Marchantiopsida</taxon>
        <taxon>Marchantiidae</taxon>
        <taxon>Marchantiales</taxon>
        <taxon>Ricciaceae</taxon>
        <taxon>Riccia</taxon>
    </lineage>
</organism>
<dbReference type="EMBL" id="JBHFFA010000004">
    <property type="protein sequence ID" value="KAL2629368.1"/>
    <property type="molecule type" value="Genomic_DNA"/>
</dbReference>
<dbReference type="AlphaFoldDB" id="A0ABD1YF55"/>
<dbReference type="Proteomes" id="UP001605036">
    <property type="component" value="Unassembled WGS sequence"/>
</dbReference>
<protein>
    <submittedName>
        <fullName evidence="1">Uncharacterized protein</fullName>
    </submittedName>
</protein>
<evidence type="ECO:0000313" key="2">
    <source>
        <dbReference type="Proteomes" id="UP001605036"/>
    </source>
</evidence>
<reference evidence="1 2" key="1">
    <citation type="submission" date="2024-09" db="EMBL/GenBank/DDBJ databases">
        <title>Chromosome-scale assembly of Riccia fluitans.</title>
        <authorList>
            <person name="Paukszto L."/>
            <person name="Sawicki J."/>
            <person name="Karawczyk K."/>
            <person name="Piernik-Szablinska J."/>
            <person name="Szczecinska M."/>
            <person name="Mazdziarz M."/>
        </authorList>
    </citation>
    <scope>NUCLEOTIDE SEQUENCE [LARGE SCALE GENOMIC DNA]</scope>
    <source>
        <strain evidence="1">Rf_01</strain>
        <tissue evidence="1">Aerial parts of the thallus</tissue>
    </source>
</reference>
<proteinExistence type="predicted"/>
<accession>A0ABD1YF55</accession>
<evidence type="ECO:0000313" key="1">
    <source>
        <dbReference type="EMBL" id="KAL2629368.1"/>
    </source>
</evidence>
<sequence length="78" mass="8943">MFQHYQPSFKGTLLNHQRRNCTTSFSSLPVSFAVPSPCSWLLSVVVSEFRFAKLSPIGQQEGFARPQTFQVAQFMKMR</sequence>
<gene>
    <name evidence="1" type="ORF">R1flu_014054</name>
</gene>
<keyword evidence="2" id="KW-1185">Reference proteome</keyword>